<comment type="subcellular location">
    <subcellularLocation>
        <location evidence="1">Membrane</location>
        <topology evidence="1">Single-pass membrane protein</topology>
    </subcellularLocation>
    <subcellularLocation>
        <location evidence="2">Mitochondrion</location>
    </subcellularLocation>
</comment>
<dbReference type="AlphaFoldDB" id="M2R1P3"/>
<sequence>MDTLTNKLFPRASAPEPVAVTSALDARLASLPPHLVALSAFLLGGASALTARHAYARYFRRIPNSDWVTPDILAKRRWVKGYVTSVGDADNFRIYHTPGFGWSWPLKFRRIPSASRDLKDQTIHIRLAGVDAPEGAHFGRPAQQFSEESLRWLKNHVEGKFVYCQLLRKDQYARIVGFAHMKPRFLPGLLARFTGRNVSLDMLRAGWVETYEQSGAEYGKWGKDEFLRLQTESQIAKRGIWKYGISGESAADYKRRHASGSEVVDHRTAGSPSSTLGTVGVASTTSTRKRTVAQKGLFDRLTRWMRRI</sequence>
<organism evidence="10 11">
    <name type="scientific">Ceriporiopsis subvermispora (strain B)</name>
    <name type="common">White-rot fungus</name>
    <name type="synonym">Gelatoporia subvermispora</name>
    <dbReference type="NCBI Taxonomy" id="914234"/>
    <lineage>
        <taxon>Eukaryota</taxon>
        <taxon>Fungi</taxon>
        <taxon>Dikarya</taxon>
        <taxon>Basidiomycota</taxon>
        <taxon>Agaricomycotina</taxon>
        <taxon>Agaricomycetes</taxon>
        <taxon>Polyporales</taxon>
        <taxon>Gelatoporiaceae</taxon>
        <taxon>Gelatoporia</taxon>
    </lineage>
</organism>
<dbReference type="SUPFAM" id="SSF50199">
    <property type="entry name" value="Staphylococcal nuclease"/>
    <property type="match status" value="1"/>
</dbReference>
<gene>
    <name evidence="10" type="ORF">CERSUDRAFT_143387</name>
</gene>
<feature type="region of interest" description="Disordered" evidence="8">
    <location>
        <begin position="262"/>
        <end position="287"/>
    </location>
</feature>
<dbReference type="HOGENOM" id="CLU_046484_0_1_1"/>
<dbReference type="SMART" id="SM00318">
    <property type="entry name" value="SNc"/>
    <property type="match status" value="1"/>
</dbReference>
<evidence type="ECO:0000256" key="2">
    <source>
        <dbReference type="ARBA" id="ARBA00004173"/>
    </source>
</evidence>
<dbReference type="STRING" id="914234.M2R1P3"/>
<feature type="domain" description="TNase-like" evidence="9">
    <location>
        <begin position="77"/>
        <end position="243"/>
    </location>
</feature>
<evidence type="ECO:0000256" key="1">
    <source>
        <dbReference type="ARBA" id="ARBA00004167"/>
    </source>
</evidence>
<evidence type="ECO:0000256" key="6">
    <source>
        <dbReference type="ARBA" id="ARBA00022801"/>
    </source>
</evidence>
<evidence type="ECO:0000256" key="3">
    <source>
        <dbReference type="ARBA" id="ARBA00005435"/>
    </source>
</evidence>
<dbReference type="Gene3D" id="2.40.50.90">
    <property type="match status" value="1"/>
</dbReference>
<name>M2R1P3_CERS8</name>
<keyword evidence="7" id="KW-0106">Calcium</keyword>
<protein>
    <recommendedName>
        <fullName evidence="9">TNase-like domain-containing protein</fullName>
    </recommendedName>
</protein>
<dbReference type="PROSITE" id="PS50830">
    <property type="entry name" value="TNASE_3"/>
    <property type="match status" value="1"/>
</dbReference>
<proteinExistence type="inferred from homology"/>
<dbReference type="InterPro" id="IPR016071">
    <property type="entry name" value="Staphylococal_nuclease_OB-fold"/>
</dbReference>
<reference evidence="10 11" key="1">
    <citation type="journal article" date="2012" name="Proc. Natl. Acad. Sci. U.S.A.">
        <title>Comparative genomics of Ceriporiopsis subvermispora and Phanerochaete chrysosporium provide insight into selective ligninolysis.</title>
        <authorList>
            <person name="Fernandez-Fueyo E."/>
            <person name="Ruiz-Duenas F.J."/>
            <person name="Ferreira P."/>
            <person name="Floudas D."/>
            <person name="Hibbett D.S."/>
            <person name="Canessa P."/>
            <person name="Larrondo L.F."/>
            <person name="James T.Y."/>
            <person name="Seelenfreund D."/>
            <person name="Lobos S."/>
            <person name="Polanco R."/>
            <person name="Tello M."/>
            <person name="Honda Y."/>
            <person name="Watanabe T."/>
            <person name="Watanabe T."/>
            <person name="Ryu J.S."/>
            <person name="Kubicek C.P."/>
            <person name="Schmoll M."/>
            <person name="Gaskell J."/>
            <person name="Hammel K.E."/>
            <person name="St John F.J."/>
            <person name="Vanden Wymelenberg A."/>
            <person name="Sabat G."/>
            <person name="Splinter BonDurant S."/>
            <person name="Syed K."/>
            <person name="Yadav J.S."/>
            <person name="Doddapaneni H."/>
            <person name="Subramanian V."/>
            <person name="Lavin J.L."/>
            <person name="Oguiza J.A."/>
            <person name="Perez G."/>
            <person name="Pisabarro A.G."/>
            <person name="Ramirez L."/>
            <person name="Santoyo F."/>
            <person name="Master E."/>
            <person name="Coutinho P.M."/>
            <person name="Henrissat B."/>
            <person name="Lombard V."/>
            <person name="Magnuson J.K."/>
            <person name="Kuees U."/>
            <person name="Hori C."/>
            <person name="Igarashi K."/>
            <person name="Samejima M."/>
            <person name="Held B.W."/>
            <person name="Barry K.W."/>
            <person name="LaButti K.M."/>
            <person name="Lapidus A."/>
            <person name="Lindquist E.A."/>
            <person name="Lucas S.M."/>
            <person name="Riley R."/>
            <person name="Salamov A.A."/>
            <person name="Hoffmeister D."/>
            <person name="Schwenk D."/>
            <person name="Hadar Y."/>
            <person name="Yarden O."/>
            <person name="de Vries R.P."/>
            <person name="Wiebenga A."/>
            <person name="Stenlid J."/>
            <person name="Eastwood D."/>
            <person name="Grigoriev I.V."/>
            <person name="Berka R.M."/>
            <person name="Blanchette R.A."/>
            <person name="Kersten P."/>
            <person name="Martinez A.T."/>
            <person name="Vicuna R."/>
            <person name="Cullen D."/>
        </authorList>
    </citation>
    <scope>NUCLEOTIDE SEQUENCE [LARGE SCALE GENOMIC DNA]</scope>
    <source>
        <strain evidence="10 11">B</strain>
    </source>
</reference>
<comment type="similarity">
    <text evidence="3">Belongs to the LCL3 family.</text>
</comment>
<dbReference type="PANTHER" id="PTHR12302">
    <property type="entry name" value="EBNA2 BINDING PROTEIN P100"/>
    <property type="match status" value="1"/>
</dbReference>
<dbReference type="InterPro" id="IPR035437">
    <property type="entry name" value="SNase_OB-fold_sf"/>
</dbReference>
<dbReference type="GO" id="GO:0016787">
    <property type="term" value="F:hydrolase activity"/>
    <property type="evidence" value="ECO:0007669"/>
    <property type="project" value="UniProtKB-KW"/>
</dbReference>
<accession>M2R1P3</accession>
<evidence type="ECO:0000256" key="5">
    <source>
        <dbReference type="ARBA" id="ARBA00022759"/>
    </source>
</evidence>
<dbReference type="PANTHER" id="PTHR12302:SF3">
    <property type="entry name" value="SERINE_THREONINE-PROTEIN KINASE 31"/>
    <property type="match status" value="1"/>
</dbReference>
<dbReference type="EMBL" id="KB445809">
    <property type="protein sequence ID" value="EMD32806.1"/>
    <property type="molecule type" value="Genomic_DNA"/>
</dbReference>
<evidence type="ECO:0000256" key="8">
    <source>
        <dbReference type="SAM" id="MobiDB-lite"/>
    </source>
</evidence>
<dbReference type="GO" id="GO:0004519">
    <property type="term" value="F:endonuclease activity"/>
    <property type="evidence" value="ECO:0007669"/>
    <property type="project" value="UniProtKB-KW"/>
</dbReference>
<dbReference type="OrthoDB" id="430293at2759"/>
<evidence type="ECO:0000313" key="11">
    <source>
        <dbReference type="Proteomes" id="UP000016930"/>
    </source>
</evidence>
<dbReference type="Proteomes" id="UP000016930">
    <property type="component" value="Unassembled WGS sequence"/>
</dbReference>
<keyword evidence="5" id="KW-0255">Endonuclease</keyword>
<evidence type="ECO:0000256" key="4">
    <source>
        <dbReference type="ARBA" id="ARBA00022722"/>
    </source>
</evidence>
<keyword evidence="4" id="KW-0540">Nuclease</keyword>
<evidence type="ECO:0000256" key="7">
    <source>
        <dbReference type="ARBA" id="ARBA00022837"/>
    </source>
</evidence>
<feature type="compositionally biased region" description="Polar residues" evidence="8">
    <location>
        <begin position="270"/>
        <end position="286"/>
    </location>
</feature>
<dbReference type="Pfam" id="PF00565">
    <property type="entry name" value="SNase"/>
    <property type="match status" value="1"/>
</dbReference>
<keyword evidence="11" id="KW-1185">Reference proteome</keyword>
<dbReference type="GO" id="GO:0016020">
    <property type="term" value="C:membrane"/>
    <property type="evidence" value="ECO:0007669"/>
    <property type="project" value="UniProtKB-SubCell"/>
</dbReference>
<dbReference type="GO" id="GO:0005739">
    <property type="term" value="C:mitochondrion"/>
    <property type="evidence" value="ECO:0007669"/>
    <property type="project" value="UniProtKB-SubCell"/>
</dbReference>
<evidence type="ECO:0000259" key="9">
    <source>
        <dbReference type="PROSITE" id="PS50830"/>
    </source>
</evidence>
<evidence type="ECO:0000313" key="10">
    <source>
        <dbReference type="EMBL" id="EMD32806.1"/>
    </source>
</evidence>
<keyword evidence="6" id="KW-0378">Hydrolase</keyword>